<feature type="transmembrane region" description="Helical" evidence="6">
    <location>
        <begin position="341"/>
        <end position="360"/>
    </location>
</feature>
<evidence type="ECO:0000256" key="5">
    <source>
        <dbReference type="ARBA" id="ARBA00023136"/>
    </source>
</evidence>
<keyword evidence="5 6" id="KW-0472">Membrane</keyword>
<name>A0A6H2H589_9BURK</name>
<dbReference type="PANTHER" id="PTHR30250">
    <property type="entry name" value="PST FAMILY PREDICTED COLANIC ACID TRANSPORTER"/>
    <property type="match status" value="1"/>
</dbReference>
<keyword evidence="8" id="KW-1185">Reference proteome</keyword>
<dbReference type="RefSeq" id="WP_168920933.1">
    <property type="nucleotide sequence ID" value="NZ_CP051461.1"/>
</dbReference>
<dbReference type="GO" id="GO:0005886">
    <property type="term" value="C:plasma membrane"/>
    <property type="evidence" value="ECO:0007669"/>
    <property type="project" value="UniProtKB-SubCell"/>
</dbReference>
<comment type="subcellular location">
    <subcellularLocation>
        <location evidence="1">Cell membrane</location>
        <topology evidence="1">Multi-pass membrane protein</topology>
    </subcellularLocation>
</comment>
<feature type="transmembrane region" description="Helical" evidence="6">
    <location>
        <begin position="454"/>
        <end position="476"/>
    </location>
</feature>
<dbReference type="Pfam" id="PF13440">
    <property type="entry name" value="Polysacc_synt_3"/>
    <property type="match status" value="1"/>
</dbReference>
<feature type="transmembrane region" description="Helical" evidence="6">
    <location>
        <begin position="395"/>
        <end position="416"/>
    </location>
</feature>
<sequence length="482" mass="52844">MKLLRHTIFNLIGLGAPLLVAVVTIPMLIHQLGPSRFGLLTLIWAVVSYFGLFDLGLGRALTQQLAVVFSNKEYNKIGPLVGTATVLMAILGVAAGVLMAATASWGVGLIQDVPDRHESINAVYAMALAMPFIVLTSGFRGVLEAQHAFGIINLIRLPMGLFTFLGPLAVVLYGGGPRLDYIAWVLVLGRVIACAVHAYYAWRVLPQDRSALAWRVDLLKPLCISGGWLTVSNIISPFMGYVDRFVIGAIISASAVAYYTTPQELVTKLWIVPGALTAVLFPAFAAQMARRDLETWVLFKKAVNWLFLLLLPVTVALTLFAHEILSIWINPVFADSSAVLLQVFSIGILINCLAHVPFTLIQSAGAARLTAYAHLAELPFFLLALWWLTSMHGTLGAAIAWLLRMVFDTILMFILASPLLGRSAKSILNVKVLIYFFLAILSFAGFFIEPTFDRLLWIFFVMGLSILALIISLRIIRKSSIF</sequence>
<dbReference type="Proteomes" id="UP000502041">
    <property type="component" value="Chromosome"/>
</dbReference>
<feature type="transmembrane region" description="Helical" evidence="6">
    <location>
        <begin position="155"/>
        <end position="175"/>
    </location>
</feature>
<reference evidence="7 8" key="1">
    <citation type="submission" date="2020-04" db="EMBL/GenBank/DDBJ databases">
        <title>Complete genome of a Psychrophilic, Marine, Gas Vacuolate Bacterium Polaromonas vacuolata KCTC 22033T.</title>
        <authorList>
            <person name="Hwang K."/>
            <person name="Kim K.M."/>
        </authorList>
    </citation>
    <scope>NUCLEOTIDE SEQUENCE [LARGE SCALE GENOMIC DNA]</scope>
    <source>
        <strain evidence="7 8">KCTC 22033</strain>
    </source>
</reference>
<evidence type="ECO:0000313" key="8">
    <source>
        <dbReference type="Proteomes" id="UP000502041"/>
    </source>
</evidence>
<organism evidence="7 8">
    <name type="scientific">Polaromonas vacuolata</name>
    <dbReference type="NCBI Taxonomy" id="37448"/>
    <lineage>
        <taxon>Bacteria</taxon>
        <taxon>Pseudomonadati</taxon>
        <taxon>Pseudomonadota</taxon>
        <taxon>Betaproteobacteria</taxon>
        <taxon>Burkholderiales</taxon>
        <taxon>Comamonadaceae</taxon>
        <taxon>Polaromonas</taxon>
    </lineage>
</organism>
<evidence type="ECO:0000256" key="3">
    <source>
        <dbReference type="ARBA" id="ARBA00022692"/>
    </source>
</evidence>
<feature type="transmembrane region" description="Helical" evidence="6">
    <location>
        <begin position="77"/>
        <end position="102"/>
    </location>
</feature>
<feature type="transmembrane region" description="Helical" evidence="6">
    <location>
        <begin position="7"/>
        <end position="29"/>
    </location>
</feature>
<dbReference type="PANTHER" id="PTHR30250:SF26">
    <property type="entry name" value="PSMA PROTEIN"/>
    <property type="match status" value="1"/>
</dbReference>
<feature type="transmembrane region" description="Helical" evidence="6">
    <location>
        <begin position="181"/>
        <end position="202"/>
    </location>
</feature>
<evidence type="ECO:0000256" key="2">
    <source>
        <dbReference type="ARBA" id="ARBA00022475"/>
    </source>
</evidence>
<accession>A0A6H2H589</accession>
<protein>
    <submittedName>
        <fullName evidence="7">Lipopolysaccharide biosynthesis protein WzxC</fullName>
    </submittedName>
</protein>
<keyword evidence="2" id="KW-1003">Cell membrane</keyword>
<keyword evidence="3 6" id="KW-0812">Transmembrane</keyword>
<dbReference type="InterPro" id="IPR050833">
    <property type="entry name" value="Poly_Biosynth_Transport"/>
</dbReference>
<dbReference type="CDD" id="cd13128">
    <property type="entry name" value="MATE_Wzx_like"/>
    <property type="match status" value="1"/>
</dbReference>
<dbReference type="EMBL" id="CP051461">
    <property type="protein sequence ID" value="QJC55010.1"/>
    <property type="molecule type" value="Genomic_DNA"/>
</dbReference>
<evidence type="ECO:0000313" key="7">
    <source>
        <dbReference type="EMBL" id="QJC55010.1"/>
    </source>
</evidence>
<feature type="transmembrane region" description="Helical" evidence="6">
    <location>
        <begin position="241"/>
        <end position="259"/>
    </location>
</feature>
<feature type="transmembrane region" description="Helical" evidence="6">
    <location>
        <begin position="305"/>
        <end position="329"/>
    </location>
</feature>
<evidence type="ECO:0000256" key="6">
    <source>
        <dbReference type="SAM" id="Phobius"/>
    </source>
</evidence>
<keyword evidence="4 6" id="KW-1133">Transmembrane helix</keyword>
<evidence type="ECO:0000256" key="1">
    <source>
        <dbReference type="ARBA" id="ARBA00004651"/>
    </source>
</evidence>
<feature type="transmembrane region" description="Helical" evidence="6">
    <location>
        <begin position="122"/>
        <end position="143"/>
    </location>
</feature>
<dbReference type="AlphaFoldDB" id="A0A6H2H589"/>
<dbReference type="KEGG" id="pvac:HC248_00273"/>
<feature type="transmembrane region" description="Helical" evidence="6">
    <location>
        <begin position="372"/>
        <end position="389"/>
    </location>
</feature>
<proteinExistence type="predicted"/>
<feature type="transmembrane region" description="Helical" evidence="6">
    <location>
        <begin position="35"/>
        <end position="57"/>
    </location>
</feature>
<gene>
    <name evidence="7" type="primary">wzxC</name>
    <name evidence="7" type="ORF">HC248_00273</name>
</gene>
<feature type="transmembrane region" description="Helical" evidence="6">
    <location>
        <begin position="428"/>
        <end position="448"/>
    </location>
</feature>
<evidence type="ECO:0000256" key="4">
    <source>
        <dbReference type="ARBA" id="ARBA00022989"/>
    </source>
</evidence>
<feature type="transmembrane region" description="Helical" evidence="6">
    <location>
        <begin position="265"/>
        <end position="284"/>
    </location>
</feature>